<sequence length="91" mass="10519">MKREIFYAAFFLAVLFFFSGCAQQPQIPAGHDDEAFHIHADFKAVLDGKMVDFNRAEYMSEEFEELNPNVHMHDFNPYMIHFHSADAAMGD</sequence>
<dbReference type="EMBL" id="DUGC01000011">
    <property type="protein sequence ID" value="HIH09150.1"/>
    <property type="molecule type" value="Genomic_DNA"/>
</dbReference>
<name>A0A7J4IWC9_9ARCH</name>
<proteinExistence type="predicted"/>
<evidence type="ECO:0000313" key="1">
    <source>
        <dbReference type="EMBL" id="HIH09150.1"/>
    </source>
</evidence>
<feature type="non-terminal residue" evidence="1">
    <location>
        <position position="91"/>
    </location>
</feature>
<dbReference type="Proteomes" id="UP000565078">
    <property type="component" value="Unassembled WGS sequence"/>
</dbReference>
<dbReference type="PROSITE" id="PS51257">
    <property type="entry name" value="PROKAR_LIPOPROTEIN"/>
    <property type="match status" value="1"/>
</dbReference>
<dbReference type="AlphaFoldDB" id="A0A7J4IWC9"/>
<protein>
    <submittedName>
        <fullName evidence="1">Uncharacterized protein</fullName>
    </submittedName>
</protein>
<accession>A0A7J4IWC9</accession>
<gene>
    <name evidence="1" type="ORF">HA254_00610</name>
</gene>
<reference evidence="2" key="1">
    <citation type="journal article" date="2020" name="bioRxiv">
        <title>A rank-normalized archaeal taxonomy based on genome phylogeny resolves widespread incomplete and uneven classifications.</title>
        <authorList>
            <person name="Rinke C."/>
            <person name="Chuvochina M."/>
            <person name="Mussig A.J."/>
            <person name="Chaumeil P.-A."/>
            <person name="Waite D.W."/>
            <person name="Whitman W.B."/>
            <person name="Parks D.H."/>
            <person name="Hugenholtz P."/>
        </authorList>
    </citation>
    <scope>NUCLEOTIDE SEQUENCE [LARGE SCALE GENOMIC DNA]</scope>
</reference>
<organism evidence="1 2">
    <name type="scientific">Candidatus Iainarchaeum sp</name>
    <dbReference type="NCBI Taxonomy" id="3101447"/>
    <lineage>
        <taxon>Archaea</taxon>
        <taxon>Candidatus Iainarchaeota</taxon>
        <taxon>Candidatus Iainarchaeia</taxon>
        <taxon>Candidatus Iainarchaeales</taxon>
        <taxon>Candidatus Iainarchaeaceae</taxon>
        <taxon>Candidatus Iainarchaeum</taxon>
    </lineage>
</organism>
<comment type="caution">
    <text evidence="1">The sequence shown here is derived from an EMBL/GenBank/DDBJ whole genome shotgun (WGS) entry which is preliminary data.</text>
</comment>
<evidence type="ECO:0000313" key="2">
    <source>
        <dbReference type="Proteomes" id="UP000565078"/>
    </source>
</evidence>